<keyword evidence="3" id="KW-0489">Methyltransferase</keyword>
<dbReference type="PANTHER" id="PTHR43861">
    <property type="entry name" value="TRANS-ACONITATE 2-METHYLTRANSFERASE-RELATED"/>
    <property type="match status" value="1"/>
</dbReference>
<keyword evidence="1 3" id="KW-0808">Transferase</keyword>
<dbReference type="GO" id="GO:0032259">
    <property type="term" value="P:methylation"/>
    <property type="evidence" value="ECO:0007669"/>
    <property type="project" value="UniProtKB-KW"/>
</dbReference>
<evidence type="ECO:0000313" key="4">
    <source>
        <dbReference type="Proteomes" id="UP000011991"/>
    </source>
</evidence>
<dbReference type="Pfam" id="PF13649">
    <property type="entry name" value="Methyltransf_25"/>
    <property type="match status" value="1"/>
</dbReference>
<dbReference type="GO" id="GO:0008168">
    <property type="term" value="F:methyltransferase activity"/>
    <property type="evidence" value="ECO:0007669"/>
    <property type="project" value="UniProtKB-KW"/>
</dbReference>
<dbReference type="AlphaFoldDB" id="M5RBI6"/>
<sequence>MTNNQSLEIAMQQQEAERFFDRQCASGYDQVQARLSPLRNALHLLIEAMLSDMPSVGRVLCVGAGTGWELIRLAERHPRWTFTAVEPSAPMLEVCQRKAEEHGISSRCVFHGGYLNSLREAEPFDVATSLLVSQFILDRGDRTDFFREIGERLRIGGRLINADLAADTESPEYASLLEVWWHAMRTSDVPPEGVERMKAAYGRDVAVLPPDEVKRLMVSGGFEPPVQFLQTGLIHAWFTRRTTQDPSERSSNN</sequence>
<dbReference type="SUPFAM" id="SSF53335">
    <property type="entry name" value="S-adenosyl-L-methionine-dependent methyltransferases"/>
    <property type="match status" value="1"/>
</dbReference>
<gene>
    <name evidence="3" type="ORF">RMSM_06233</name>
</gene>
<name>M5RBI6_9BACT</name>
<evidence type="ECO:0000256" key="1">
    <source>
        <dbReference type="ARBA" id="ARBA00022679"/>
    </source>
</evidence>
<keyword evidence="4" id="KW-1185">Reference proteome</keyword>
<proteinExistence type="predicted"/>
<organism evidence="3 4">
    <name type="scientific">Rhodopirellula maiorica SM1</name>
    <dbReference type="NCBI Taxonomy" id="1265738"/>
    <lineage>
        <taxon>Bacteria</taxon>
        <taxon>Pseudomonadati</taxon>
        <taxon>Planctomycetota</taxon>
        <taxon>Planctomycetia</taxon>
        <taxon>Pirellulales</taxon>
        <taxon>Pirellulaceae</taxon>
        <taxon>Novipirellula</taxon>
    </lineage>
</organism>
<dbReference type="PATRIC" id="fig|1265738.3.peg.6207"/>
<feature type="domain" description="Methyltransferase" evidence="2">
    <location>
        <begin position="59"/>
        <end position="157"/>
    </location>
</feature>
<dbReference type="InterPro" id="IPR029063">
    <property type="entry name" value="SAM-dependent_MTases_sf"/>
</dbReference>
<protein>
    <submittedName>
        <fullName evidence="3">SAM-dependent methyltransferase</fullName>
    </submittedName>
</protein>
<evidence type="ECO:0000259" key="2">
    <source>
        <dbReference type="Pfam" id="PF13649"/>
    </source>
</evidence>
<accession>M5RBI6</accession>
<comment type="caution">
    <text evidence="3">The sequence shown here is derived from an EMBL/GenBank/DDBJ whole genome shotgun (WGS) entry which is preliminary data.</text>
</comment>
<dbReference type="CDD" id="cd02440">
    <property type="entry name" value="AdoMet_MTases"/>
    <property type="match status" value="1"/>
</dbReference>
<dbReference type="InterPro" id="IPR041698">
    <property type="entry name" value="Methyltransf_25"/>
</dbReference>
<dbReference type="Proteomes" id="UP000011991">
    <property type="component" value="Unassembled WGS sequence"/>
</dbReference>
<evidence type="ECO:0000313" key="3">
    <source>
        <dbReference type="EMBL" id="EMI16838.1"/>
    </source>
</evidence>
<dbReference type="Gene3D" id="3.40.50.150">
    <property type="entry name" value="Vaccinia Virus protein VP39"/>
    <property type="match status" value="1"/>
</dbReference>
<dbReference type="EMBL" id="ANOG01000902">
    <property type="protein sequence ID" value="EMI16838.1"/>
    <property type="molecule type" value="Genomic_DNA"/>
</dbReference>
<reference evidence="3 4" key="1">
    <citation type="journal article" date="2013" name="Mar. Genomics">
        <title>Expression of sulfatases in Rhodopirellula baltica and the diversity of sulfatases in the genus Rhodopirellula.</title>
        <authorList>
            <person name="Wegner C.E."/>
            <person name="Richter-Heitmann T."/>
            <person name="Klindworth A."/>
            <person name="Klockow C."/>
            <person name="Richter M."/>
            <person name="Achstetter T."/>
            <person name="Glockner F.O."/>
            <person name="Harder J."/>
        </authorList>
    </citation>
    <scope>NUCLEOTIDE SEQUENCE [LARGE SCALE GENOMIC DNA]</scope>
    <source>
        <strain evidence="3 4">SM1</strain>
    </source>
</reference>